<proteinExistence type="predicted"/>
<dbReference type="Proteomes" id="UP000059680">
    <property type="component" value="Chromosome 7"/>
</dbReference>
<accession>A0A0P0X1U6</accession>
<feature type="region of interest" description="Disordered" evidence="1">
    <location>
        <begin position="86"/>
        <end position="169"/>
    </location>
</feature>
<keyword evidence="3" id="KW-1185">Reference proteome</keyword>
<organism evidence="2 3">
    <name type="scientific">Oryza sativa subsp. japonica</name>
    <name type="common">Rice</name>
    <dbReference type="NCBI Taxonomy" id="39947"/>
    <lineage>
        <taxon>Eukaryota</taxon>
        <taxon>Viridiplantae</taxon>
        <taxon>Streptophyta</taxon>
        <taxon>Embryophyta</taxon>
        <taxon>Tracheophyta</taxon>
        <taxon>Spermatophyta</taxon>
        <taxon>Magnoliopsida</taxon>
        <taxon>Liliopsida</taxon>
        <taxon>Poales</taxon>
        <taxon>Poaceae</taxon>
        <taxon>BOP clade</taxon>
        <taxon>Oryzoideae</taxon>
        <taxon>Oryzeae</taxon>
        <taxon>Oryzinae</taxon>
        <taxon>Oryza</taxon>
        <taxon>Oryza sativa</taxon>
    </lineage>
</organism>
<dbReference type="AlphaFoldDB" id="A0A0P0X1U6"/>
<reference evidence="2 3" key="2">
    <citation type="journal article" date="2013" name="Plant Cell Physiol.">
        <title>Rice Annotation Project Database (RAP-DB): an integrative and interactive database for rice genomics.</title>
        <authorList>
            <person name="Sakai H."/>
            <person name="Lee S.S."/>
            <person name="Tanaka T."/>
            <person name="Numa H."/>
            <person name="Kim J."/>
            <person name="Kawahara Y."/>
            <person name="Wakimoto H."/>
            <person name="Yang C.C."/>
            <person name="Iwamoto M."/>
            <person name="Abe T."/>
            <person name="Yamada Y."/>
            <person name="Muto A."/>
            <person name="Inokuchi H."/>
            <person name="Ikemura T."/>
            <person name="Matsumoto T."/>
            <person name="Sasaki T."/>
            <person name="Itoh T."/>
        </authorList>
    </citation>
    <scope>NUCLEOTIDE SEQUENCE [LARGE SCALE GENOMIC DNA]</scope>
    <source>
        <strain evidence="3">cv. Nipponbare</strain>
    </source>
</reference>
<name>A0A0P0X1U6_ORYSJ</name>
<gene>
    <name evidence="2" type="ordered locus">Os07g0112351</name>
    <name evidence="2" type="ORF">OSNPB_070112351</name>
</gene>
<evidence type="ECO:0000256" key="1">
    <source>
        <dbReference type="SAM" id="MobiDB-lite"/>
    </source>
</evidence>
<feature type="compositionally biased region" description="Basic residues" evidence="1">
    <location>
        <begin position="123"/>
        <end position="133"/>
    </location>
</feature>
<feature type="compositionally biased region" description="Basic and acidic residues" evidence="1">
    <location>
        <begin position="87"/>
        <end position="110"/>
    </location>
</feature>
<feature type="compositionally biased region" description="Basic and acidic residues" evidence="1">
    <location>
        <begin position="134"/>
        <end position="144"/>
    </location>
</feature>
<reference evidence="2 3" key="3">
    <citation type="journal article" date="2013" name="Rice">
        <title>Improvement of the Oryza sativa Nipponbare reference genome using next generation sequence and optical map data.</title>
        <authorList>
            <person name="Kawahara Y."/>
            <person name="de la Bastide M."/>
            <person name="Hamilton J.P."/>
            <person name="Kanamori H."/>
            <person name="McCombie W.R."/>
            <person name="Ouyang S."/>
            <person name="Schwartz D.C."/>
            <person name="Tanaka T."/>
            <person name="Wu J."/>
            <person name="Zhou S."/>
            <person name="Childs K.L."/>
            <person name="Davidson R.M."/>
            <person name="Lin H."/>
            <person name="Quesada-Ocampo L."/>
            <person name="Vaillancourt B."/>
            <person name="Sakai H."/>
            <person name="Lee S.S."/>
            <person name="Kim J."/>
            <person name="Numa H."/>
            <person name="Itoh T."/>
            <person name="Buell C.R."/>
            <person name="Matsumoto T."/>
        </authorList>
    </citation>
    <scope>NUCLEOTIDE SEQUENCE [LARGE SCALE GENOMIC DNA]</scope>
    <source>
        <strain evidence="3">cv. Nipponbare</strain>
    </source>
</reference>
<reference evidence="3" key="1">
    <citation type="journal article" date="2005" name="Nature">
        <title>The map-based sequence of the rice genome.</title>
        <authorList>
            <consortium name="International rice genome sequencing project (IRGSP)"/>
            <person name="Matsumoto T."/>
            <person name="Wu J."/>
            <person name="Kanamori H."/>
            <person name="Katayose Y."/>
            <person name="Fujisawa M."/>
            <person name="Namiki N."/>
            <person name="Mizuno H."/>
            <person name="Yamamoto K."/>
            <person name="Antonio B.A."/>
            <person name="Baba T."/>
            <person name="Sakata K."/>
            <person name="Nagamura Y."/>
            <person name="Aoki H."/>
            <person name="Arikawa K."/>
            <person name="Arita K."/>
            <person name="Bito T."/>
            <person name="Chiden Y."/>
            <person name="Fujitsuka N."/>
            <person name="Fukunaka R."/>
            <person name="Hamada M."/>
            <person name="Harada C."/>
            <person name="Hayashi A."/>
            <person name="Hijishita S."/>
            <person name="Honda M."/>
            <person name="Hosokawa S."/>
            <person name="Ichikawa Y."/>
            <person name="Idonuma A."/>
            <person name="Iijima M."/>
            <person name="Ikeda M."/>
            <person name="Ikeno M."/>
            <person name="Ito K."/>
            <person name="Ito S."/>
            <person name="Ito T."/>
            <person name="Ito Y."/>
            <person name="Ito Y."/>
            <person name="Iwabuchi A."/>
            <person name="Kamiya K."/>
            <person name="Karasawa W."/>
            <person name="Kurita K."/>
            <person name="Katagiri S."/>
            <person name="Kikuta A."/>
            <person name="Kobayashi H."/>
            <person name="Kobayashi N."/>
            <person name="Machita K."/>
            <person name="Maehara T."/>
            <person name="Masukawa M."/>
            <person name="Mizubayashi T."/>
            <person name="Mukai Y."/>
            <person name="Nagasaki H."/>
            <person name="Nagata Y."/>
            <person name="Naito S."/>
            <person name="Nakashima M."/>
            <person name="Nakama Y."/>
            <person name="Nakamichi Y."/>
            <person name="Nakamura M."/>
            <person name="Meguro A."/>
            <person name="Negishi M."/>
            <person name="Ohta I."/>
            <person name="Ohta T."/>
            <person name="Okamoto M."/>
            <person name="Ono N."/>
            <person name="Saji S."/>
            <person name="Sakaguchi M."/>
            <person name="Sakai K."/>
            <person name="Shibata M."/>
            <person name="Shimokawa T."/>
            <person name="Song J."/>
            <person name="Takazaki Y."/>
            <person name="Terasawa K."/>
            <person name="Tsugane M."/>
            <person name="Tsuji K."/>
            <person name="Ueda S."/>
            <person name="Waki K."/>
            <person name="Yamagata H."/>
            <person name="Yamamoto M."/>
            <person name="Yamamoto S."/>
            <person name="Yamane H."/>
            <person name="Yoshiki S."/>
            <person name="Yoshihara R."/>
            <person name="Yukawa K."/>
            <person name="Zhong H."/>
            <person name="Yano M."/>
            <person name="Yuan Q."/>
            <person name="Ouyang S."/>
            <person name="Liu J."/>
            <person name="Jones K.M."/>
            <person name="Gansberger K."/>
            <person name="Moffat K."/>
            <person name="Hill J."/>
            <person name="Bera J."/>
            <person name="Fadrosh D."/>
            <person name="Jin S."/>
            <person name="Johri S."/>
            <person name="Kim M."/>
            <person name="Overton L."/>
            <person name="Reardon M."/>
            <person name="Tsitrin T."/>
            <person name="Vuong H."/>
            <person name="Weaver B."/>
            <person name="Ciecko A."/>
            <person name="Tallon L."/>
            <person name="Jackson J."/>
            <person name="Pai G."/>
            <person name="Aken S.V."/>
            <person name="Utterback T."/>
            <person name="Reidmuller S."/>
            <person name="Feldblyum T."/>
            <person name="Hsiao J."/>
            <person name="Zismann V."/>
            <person name="Iobst S."/>
            <person name="de Vazeille A.R."/>
            <person name="Buell C.R."/>
            <person name="Ying K."/>
            <person name="Li Y."/>
            <person name="Lu T."/>
            <person name="Huang Y."/>
            <person name="Zhao Q."/>
            <person name="Feng Q."/>
            <person name="Zhang L."/>
            <person name="Zhu J."/>
            <person name="Weng Q."/>
            <person name="Mu J."/>
            <person name="Lu Y."/>
            <person name="Fan D."/>
            <person name="Liu Y."/>
            <person name="Guan J."/>
            <person name="Zhang Y."/>
            <person name="Yu S."/>
            <person name="Liu X."/>
            <person name="Zhang Y."/>
            <person name="Hong G."/>
            <person name="Han B."/>
            <person name="Choisne N."/>
            <person name="Demange N."/>
            <person name="Orjeda G."/>
            <person name="Samain S."/>
            <person name="Cattolico L."/>
            <person name="Pelletier E."/>
            <person name="Couloux A."/>
            <person name="Segurens B."/>
            <person name="Wincker P."/>
            <person name="D'Hont A."/>
            <person name="Scarpelli C."/>
            <person name="Weissenbach J."/>
            <person name="Salanoubat M."/>
            <person name="Quetier F."/>
            <person name="Yu Y."/>
            <person name="Kim H.R."/>
            <person name="Rambo T."/>
            <person name="Currie J."/>
            <person name="Collura K."/>
            <person name="Luo M."/>
            <person name="Yang T."/>
            <person name="Ammiraju J.S.S."/>
            <person name="Engler F."/>
            <person name="Soderlund C."/>
            <person name="Wing R.A."/>
            <person name="Palmer L.E."/>
            <person name="de la Bastide M."/>
            <person name="Spiegel L."/>
            <person name="Nascimento L."/>
            <person name="Zutavern T."/>
            <person name="O'Shaughnessy A."/>
            <person name="Dike S."/>
            <person name="Dedhia N."/>
            <person name="Preston R."/>
            <person name="Balija V."/>
            <person name="McCombie W.R."/>
            <person name="Chow T."/>
            <person name="Chen H."/>
            <person name="Chung M."/>
            <person name="Chen C."/>
            <person name="Shaw J."/>
            <person name="Wu H."/>
            <person name="Hsiao K."/>
            <person name="Chao Y."/>
            <person name="Chu M."/>
            <person name="Cheng C."/>
            <person name="Hour A."/>
            <person name="Lee P."/>
            <person name="Lin S."/>
            <person name="Lin Y."/>
            <person name="Liou J."/>
            <person name="Liu S."/>
            <person name="Hsing Y."/>
            <person name="Raghuvanshi S."/>
            <person name="Mohanty A."/>
            <person name="Bharti A.K."/>
            <person name="Gaur A."/>
            <person name="Gupta V."/>
            <person name="Kumar D."/>
            <person name="Ravi V."/>
            <person name="Vij S."/>
            <person name="Kapur A."/>
            <person name="Khurana P."/>
            <person name="Khurana P."/>
            <person name="Khurana J.P."/>
            <person name="Tyagi A.K."/>
            <person name="Gaikwad K."/>
            <person name="Singh A."/>
            <person name="Dalal V."/>
            <person name="Srivastava S."/>
            <person name="Dixit A."/>
            <person name="Pal A.K."/>
            <person name="Ghazi I.A."/>
            <person name="Yadav M."/>
            <person name="Pandit A."/>
            <person name="Bhargava A."/>
            <person name="Sureshbabu K."/>
            <person name="Batra K."/>
            <person name="Sharma T.R."/>
            <person name="Mohapatra T."/>
            <person name="Singh N.K."/>
            <person name="Messing J."/>
            <person name="Nelson A.B."/>
            <person name="Fuks G."/>
            <person name="Kavchok S."/>
            <person name="Keizer G."/>
            <person name="Linton E."/>
            <person name="Llaca V."/>
            <person name="Song R."/>
            <person name="Tanyolac B."/>
            <person name="Young S."/>
            <person name="Ho-Il K."/>
            <person name="Hahn J.H."/>
            <person name="Sangsakoo G."/>
            <person name="Vanavichit A."/>
            <person name="de Mattos Luiz.A.T."/>
            <person name="Zimmer P.D."/>
            <person name="Malone G."/>
            <person name="Dellagostin O."/>
            <person name="de Oliveira A.C."/>
            <person name="Bevan M."/>
            <person name="Bancroft I."/>
            <person name="Minx P."/>
            <person name="Cordum H."/>
            <person name="Wilson R."/>
            <person name="Cheng Z."/>
            <person name="Jin W."/>
            <person name="Jiang J."/>
            <person name="Leong S.A."/>
            <person name="Iwama H."/>
            <person name="Gojobori T."/>
            <person name="Itoh T."/>
            <person name="Niimura Y."/>
            <person name="Fujii Y."/>
            <person name="Habara T."/>
            <person name="Sakai H."/>
            <person name="Sato Y."/>
            <person name="Wilson G."/>
            <person name="Kumar K."/>
            <person name="McCouch S."/>
            <person name="Juretic N."/>
            <person name="Hoen D."/>
            <person name="Wright S."/>
            <person name="Bruskiewich R."/>
            <person name="Bureau T."/>
            <person name="Miyao A."/>
            <person name="Hirochika H."/>
            <person name="Nishikawa T."/>
            <person name="Kadowaki K."/>
            <person name="Sugiura M."/>
            <person name="Burr B."/>
            <person name="Sasaki T."/>
        </authorList>
    </citation>
    <scope>NUCLEOTIDE SEQUENCE [LARGE SCALE GENOMIC DNA]</scope>
    <source>
        <strain evidence="3">cv. Nipponbare</strain>
    </source>
</reference>
<evidence type="ECO:0000313" key="2">
    <source>
        <dbReference type="EMBL" id="BAS99775.1"/>
    </source>
</evidence>
<protein>
    <submittedName>
        <fullName evidence="2">Os07g0112351 protein</fullName>
    </submittedName>
</protein>
<feature type="compositionally biased region" description="Basic and acidic residues" evidence="1">
    <location>
        <begin position="29"/>
        <end position="38"/>
    </location>
</feature>
<feature type="region of interest" description="Disordered" evidence="1">
    <location>
        <begin position="1"/>
        <end position="38"/>
    </location>
</feature>
<feature type="non-terminal residue" evidence="2">
    <location>
        <position position="1"/>
    </location>
</feature>
<feature type="compositionally biased region" description="Pro residues" evidence="1">
    <location>
        <begin position="18"/>
        <end position="28"/>
    </location>
</feature>
<dbReference type="EMBL" id="AP014963">
    <property type="protein sequence ID" value="BAS99775.1"/>
    <property type="molecule type" value="Genomic_DNA"/>
</dbReference>
<dbReference type="Gramene" id="Os07t0112351-00">
    <property type="protein sequence ID" value="Os07t0112351-00"/>
    <property type="gene ID" value="Os07g0112351"/>
</dbReference>
<feature type="non-terminal residue" evidence="2">
    <location>
        <position position="169"/>
    </location>
</feature>
<feature type="compositionally biased region" description="Low complexity" evidence="1">
    <location>
        <begin position="145"/>
        <end position="157"/>
    </location>
</feature>
<dbReference type="PaxDb" id="39947-A0A0P0X1U6"/>
<evidence type="ECO:0000313" key="3">
    <source>
        <dbReference type="Proteomes" id="UP000059680"/>
    </source>
</evidence>
<sequence>EVEGEACVDAGVLHLPLRQPPRVPPARPDPPRLPHPDQPEVLLRHALHRRVAHAGHQPPQLHPARHLQPVVLLQLAAVVADVVGDEGGARVGHEPPEHGGDGAGARELEHQAPVPDAQLQRARPPRRRRRRAERRGPLHAHADGDPVAGAEAAGVAPQRGVHPPARHAR</sequence>
<dbReference type="InParanoid" id="A0A0P0X1U6"/>